<evidence type="ECO:0000256" key="2">
    <source>
        <dbReference type="ARBA" id="ARBA00023125"/>
    </source>
</evidence>
<keyword evidence="3" id="KW-0804">Transcription</keyword>
<dbReference type="Gene3D" id="1.10.10.10">
    <property type="entry name" value="Winged helix-like DNA-binding domain superfamily/Winged helix DNA-binding domain"/>
    <property type="match status" value="1"/>
</dbReference>
<dbReference type="PANTHER" id="PTHR30136:SF35">
    <property type="entry name" value="HTH-TYPE TRANSCRIPTIONAL REGULATOR RV1719"/>
    <property type="match status" value="1"/>
</dbReference>
<dbReference type="GO" id="GO:0003700">
    <property type="term" value="F:DNA-binding transcription factor activity"/>
    <property type="evidence" value="ECO:0007669"/>
    <property type="project" value="TreeGrafter"/>
</dbReference>
<dbReference type="InterPro" id="IPR029016">
    <property type="entry name" value="GAF-like_dom_sf"/>
</dbReference>
<dbReference type="GO" id="GO:0045892">
    <property type="term" value="P:negative regulation of DNA-templated transcription"/>
    <property type="evidence" value="ECO:0007669"/>
    <property type="project" value="TreeGrafter"/>
</dbReference>
<dbReference type="PROSITE" id="PS51078">
    <property type="entry name" value="ICLR_ED"/>
    <property type="match status" value="1"/>
</dbReference>
<gene>
    <name evidence="6" type="ORF">CEY11_19300</name>
</gene>
<evidence type="ECO:0000256" key="3">
    <source>
        <dbReference type="ARBA" id="ARBA00023163"/>
    </source>
</evidence>
<dbReference type="SUPFAM" id="SSF55781">
    <property type="entry name" value="GAF domain-like"/>
    <property type="match status" value="1"/>
</dbReference>
<reference evidence="7" key="1">
    <citation type="submission" date="2017-06" db="EMBL/GenBank/DDBJ databases">
        <title>Herbaspirillum phytohormonus sp. nov., isolated from the root nodule of Robinia pseudoacacia in lead-zinc mine.</title>
        <authorList>
            <person name="Fan M."/>
            <person name="Lin Y."/>
        </authorList>
    </citation>
    <scope>NUCLEOTIDE SEQUENCE [LARGE SCALE GENOMIC DNA]</scope>
    <source>
        <strain evidence="7">SC-089</strain>
    </source>
</reference>
<evidence type="ECO:0000259" key="5">
    <source>
        <dbReference type="PROSITE" id="PS51078"/>
    </source>
</evidence>
<dbReference type="InterPro" id="IPR050707">
    <property type="entry name" value="HTH_MetabolicPath_Reg"/>
</dbReference>
<protein>
    <recommendedName>
        <fullName evidence="8">IclR family transcriptional regulator</fullName>
    </recommendedName>
</protein>
<dbReference type="InterPro" id="IPR036390">
    <property type="entry name" value="WH_DNA-bd_sf"/>
</dbReference>
<evidence type="ECO:0000313" key="7">
    <source>
        <dbReference type="Proteomes" id="UP000214603"/>
    </source>
</evidence>
<dbReference type="InterPro" id="IPR036388">
    <property type="entry name" value="WH-like_DNA-bd_sf"/>
</dbReference>
<proteinExistence type="predicted"/>
<dbReference type="InterPro" id="IPR005471">
    <property type="entry name" value="Tscrpt_reg_IclR_N"/>
</dbReference>
<feature type="domain" description="IclR-ED" evidence="5">
    <location>
        <begin position="69"/>
        <end position="260"/>
    </location>
</feature>
<evidence type="ECO:0000313" key="6">
    <source>
        <dbReference type="EMBL" id="OWT56178.1"/>
    </source>
</evidence>
<dbReference type="PROSITE" id="PS51077">
    <property type="entry name" value="HTH_ICLR"/>
    <property type="match status" value="1"/>
</dbReference>
<dbReference type="PANTHER" id="PTHR30136">
    <property type="entry name" value="HELIX-TURN-HELIX TRANSCRIPTIONAL REGULATOR, ICLR FAMILY"/>
    <property type="match status" value="1"/>
</dbReference>
<name>A0A225M4I0_9BURK</name>
<evidence type="ECO:0000256" key="1">
    <source>
        <dbReference type="ARBA" id="ARBA00023015"/>
    </source>
</evidence>
<evidence type="ECO:0000259" key="4">
    <source>
        <dbReference type="PROSITE" id="PS51077"/>
    </source>
</evidence>
<dbReference type="Proteomes" id="UP000214603">
    <property type="component" value="Unassembled WGS sequence"/>
</dbReference>
<dbReference type="Pfam" id="PF01614">
    <property type="entry name" value="IclR_C"/>
    <property type="match status" value="1"/>
</dbReference>
<dbReference type="Gene3D" id="3.30.450.40">
    <property type="match status" value="1"/>
</dbReference>
<sequence length="260" mass="29152">MTQEGVKSAQRVFRILEFFGQEQRDLSMTEIAHHCGFPQSSTSALMRTMTELGYLHFDRGSRTYRPTLRLPLLVSWVNTKLFNGDKILQLMQDLSEATGETILLATENGRCCRYIHVIEATGPLRLHAMASQTRPYARTACGLVLLSQWNQRRLAGFIQRTNGEEPDPALRVDLAALLKRLDGIRKDGYVKSVGGLTNVGGAVAMMLPRVESEPPMVIGIAGFQTRVEAHASAWVEKMRSVVARYFGEYEYSSLMPKIDI</sequence>
<dbReference type="RefSeq" id="WP_088605056.1">
    <property type="nucleotide sequence ID" value="NZ_NJIH01000011.1"/>
</dbReference>
<feature type="domain" description="HTH iclR-type" evidence="4">
    <location>
        <begin position="6"/>
        <end position="68"/>
    </location>
</feature>
<keyword evidence="7" id="KW-1185">Reference proteome</keyword>
<keyword evidence="2" id="KW-0238">DNA-binding</keyword>
<keyword evidence="1" id="KW-0805">Transcription regulation</keyword>
<dbReference type="Pfam" id="PF09339">
    <property type="entry name" value="HTH_IclR"/>
    <property type="match status" value="1"/>
</dbReference>
<dbReference type="OrthoDB" id="8994386at2"/>
<accession>A0A225M4I0</accession>
<dbReference type="GO" id="GO:0003677">
    <property type="term" value="F:DNA binding"/>
    <property type="evidence" value="ECO:0007669"/>
    <property type="project" value="UniProtKB-KW"/>
</dbReference>
<dbReference type="AlphaFoldDB" id="A0A225M4I0"/>
<organism evidence="6 7">
    <name type="scientific">Candidimonas nitroreducens</name>
    <dbReference type="NCBI Taxonomy" id="683354"/>
    <lineage>
        <taxon>Bacteria</taxon>
        <taxon>Pseudomonadati</taxon>
        <taxon>Pseudomonadota</taxon>
        <taxon>Betaproteobacteria</taxon>
        <taxon>Burkholderiales</taxon>
        <taxon>Alcaligenaceae</taxon>
        <taxon>Candidimonas</taxon>
    </lineage>
</organism>
<evidence type="ECO:0008006" key="8">
    <source>
        <dbReference type="Google" id="ProtNLM"/>
    </source>
</evidence>
<dbReference type="EMBL" id="NJIH01000011">
    <property type="protein sequence ID" value="OWT56178.1"/>
    <property type="molecule type" value="Genomic_DNA"/>
</dbReference>
<comment type="caution">
    <text evidence="6">The sequence shown here is derived from an EMBL/GenBank/DDBJ whole genome shotgun (WGS) entry which is preliminary data.</text>
</comment>
<dbReference type="SUPFAM" id="SSF46785">
    <property type="entry name" value="Winged helix' DNA-binding domain"/>
    <property type="match status" value="1"/>
</dbReference>
<dbReference type="InterPro" id="IPR014757">
    <property type="entry name" value="Tscrpt_reg_IclR_C"/>
</dbReference>